<reference evidence="2" key="1">
    <citation type="submission" date="2020-07" db="EMBL/GenBank/DDBJ databases">
        <title>Multicomponent nature underlies the extraordinary mechanical properties of spider dragline silk.</title>
        <authorList>
            <person name="Kono N."/>
            <person name="Nakamura H."/>
            <person name="Mori M."/>
            <person name="Yoshida Y."/>
            <person name="Ohtoshi R."/>
            <person name="Malay A.D."/>
            <person name="Moran D.A.P."/>
            <person name="Tomita M."/>
            <person name="Numata K."/>
            <person name="Arakawa K."/>
        </authorList>
    </citation>
    <scope>NUCLEOTIDE SEQUENCE</scope>
</reference>
<comment type="caution">
    <text evidence="2">The sequence shown here is derived from an EMBL/GenBank/DDBJ whole genome shotgun (WGS) entry which is preliminary data.</text>
</comment>
<name>A0A8X6KCL4_TRICU</name>
<feature type="compositionally biased region" description="Basic and acidic residues" evidence="1">
    <location>
        <begin position="17"/>
        <end position="28"/>
    </location>
</feature>
<evidence type="ECO:0000256" key="1">
    <source>
        <dbReference type="SAM" id="MobiDB-lite"/>
    </source>
</evidence>
<dbReference type="EMBL" id="BMAO01000753">
    <property type="protein sequence ID" value="GFQ68986.1"/>
    <property type="molecule type" value="Genomic_DNA"/>
</dbReference>
<dbReference type="Proteomes" id="UP000887116">
    <property type="component" value="Unassembled WGS sequence"/>
</dbReference>
<dbReference type="AlphaFoldDB" id="A0A8X6KCL4"/>
<evidence type="ECO:0000313" key="3">
    <source>
        <dbReference type="Proteomes" id="UP000887116"/>
    </source>
</evidence>
<sequence length="90" mass="10611">MHTADKDNSEANSNEDDPNRCLNREKSSKAVCINKRKPQDVNKDESSSFHKHPLFKKEHRDNERLGRNLVLAREIRREKGEKLKKLWVCI</sequence>
<accession>A0A8X6KCL4</accession>
<gene>
    <name evidence="2" type="ORF">TNCT_642181</name>
</gene>
<keyword evidence="3" id="KW-1185">Reference proteome</keyword>
<feature type="compositionally biased region" description="Basic and acidic residues" evidence="1">
    <location>
        <begin position="37"/>
        <end position="48"/>
    </location>
</feature>
<protein>
    <submittedName>
        <fullName evidence="2">Uncharacterized protein</fullName>
    </submittedName>
</protein>
<proteinExistence type="predicted"/>
<evidence type="ECO:0000313" key="2">
    <source>
        <dbReference type="EMBL" id="GFQ68986.1"/>
    </source>
</evidence>
<feature type="region of interest" description="Disordered" evidence="1">
    <location>
        <begin position="1"/>
        <end position="60"/>
    </location>
</feature>
<organism evidence="2 3">
    <name type="scientific">Trichonephila clavata</name>
    <name type="common">Joro spider</name>
    <name type="synonym">Nephila clavata</name>
    <dbReference type="NCBI Taxonomy" id="2740835"/>
    <lineage>
        <taxon>Eukaryota</taxon>
        <taxon>Metazoa</taxon>
        <taxon>Ecdysozoa</taxon>
        <taxon>Arthropoda</taxon>
        <taxon>Chelicerata</taxon>
        <taxon>Arachnida</taxon>
        <taxon>Araneae</taxon>
        <taxon>Araneomorphae</taxon>
        <taxon>Entelegynae</taxon>
        <taxon>Araneoidea</taxon>
        <taxon>Nephilidae</taxon>
        <taxon>Trichonephila</taxon>
    </lineage>
</organism>